<dbReference type="InterPro" id="IPR018990">
    <property type="entry name" value="Prot_inh_I42_chagasin"/>
</dbReference>
<accession>A0A1V6C7J1</accession>
<evidence type="ECO:0000259" key="3">
    <source>
        <dbReference type="Pfam" id="PF09394"/>
    </source>
</evidence>
<protein>
    <submittedName>
        <fullName evidence="4">Chagasin family peptidase inhibitor I42</fullName>
    </submittedName>
</protein>
<reference evidence="4" key="1">
    <citation type="submission" date="2017-02" db="EMBL/GenBank/DDBJ databases">
        <title>Delving into the versatile metabolic prowess of the omnipresent phylum Bacteroidetes.</title>
        <authorList>
            <person name="Nobu M.K."/>
            <person name="Mei R."/>
            <person name="Narihiro T."/>
            <person name="Kuroda K."/>
            <person name="Liu W.-T."/>
        </authorList>
    </citation>
    <scope>NUCLEOTIDE SEQUENCE</scope>
    <source>
        <strain evidence="4">ADurb.Bin131</strain>
    </source>
</reference>
<sequence length="128" mass="14425">MKTANLIAILSIVLLLTGCIQKDVSVSEGNEMSKNLSVKLGETFELGFESNPSTGFEWFERHDTTVLQLVSSEYKQNSNNRIVGNPGTQTFIFKAVGRGKTTIEFVYKRSWEKDIPPAKKVLYKVEVY</sequence>
<evidence type="ECO:0000256" key="1">
    <source>
        <dbReference type="ARBA" id="ARBA00022690"/>
    </source>
</evidence>
<comment type="caution">
    <text evidence="4">The sequence shown here is derived from an EMBL/GenBank/DDBJ whole genome shotgun (WGS) entry which is preliminary data.</text>
</comment>
<dbReference type="Proteomes" id="UP000485562">
    <property type="component" value="Unassembled WGS sequence"/>
</dbReference>
<dbReference type="PROSITE" id="PS51257">
    <property type="entry name" value="PROKAR_LIPOPROTEIN"/>
    <property type="match status" value="1"/>
</dbReference>
<dbReference type="InterPro" id="IPR036331">
    <property type="entry name" value="Chagasin-like_sf"/>
</dbReference>
<evidence type="ECO:0000313" key="4">
    <source>
        <dbReference type="EMBL" id="OQB72821.1"/>
    </source>
</evidence>
<keyword evidence="1" id="KW-0646">Protease inhibitor</keyword>
<dbReference type="AlphaFoldDB" id="A0A1V6C7J1"/>
<dbReference type="PANTHER" id="PTHR36530">
    <property type="entry name" value="INHIBITOR OF CYSTEINE PEPTIDASE"/>
    <property type="match status" value="1"/>
</dbReference>
<dbReference type="EMBL" id="MWDQ01000111">
    <property type="protein sequence ID" value="OQB72821.1"/>
    <property type="molecule type" value="Genomic_DNA"/>
</dbReference>
<dbReference type="PANTHER" id="PTHR36530:SF1">
    <property type="entry name" value="AMOEBIASIN-1"/>
    <property type="match status" value="1"/>
</dbReference>
<dbReference type="Pfam" id="PF09394">
    <property type="entry name" value="Inhibitor_I42"/>
    <property type="match status" value="1"/>
</dbReference>
<name>A0A1V6C7J1_UNCT6</name>
<dbReference type="Gene3D" id="2.60.40.2020">
    <property type="match status" value="1"/>
</dbReference>
<proteinExistence type="predicted"/>
<dbReference type="SUPFAM" id="SSF141066">
    <property type="entry name" value="ICP-like"/>
    <property type="match status" value="1"/>
</dbReference>
<gene>
    <name evidence="4" type="ORF">BWX89_01189</name>
</gene>
<dbReference type="InterPro" id="IPR052781">
    <property type="entry name" value="Cys_protease_inhibitor_I42"/>
</dbReference>
<feature type="domain" description="Proteinase inhibitor I42 chagasin" evidence="3">
    <location>
        <begin position="38"/>
        <end position="125"/>
    </location>
</feature>
<evidence type="ECO:0000256" key="2">
    <source>
        <dbReference type="ARBA" id="ARBA00022704"/>
    </source>
</evidence>
<dbReference type="GO" id="GO:0004869">
    <property type="term" value="F:cysteine-type endopeptidase inhibitor activity"/>
    <property type="evidence" value="ECO:0007669"/>
    <property type="project" value="UniProtKB-KW"/>
</dbReference>
<organism evidence="4">
    <name type="scientific">candidate division TA06 bacterium ADurb.Bin131</name>
    <dbReference type="NCBI Taxonomy" id="1852827"/>
    <lineage>
        <taxon>Bacteria</taxon>
        <taxon>Bacteria division TA06</taxon>
    </lineage>
</organism>
<keyword evidence="2" id="KW-0789">Thiol protease inhibitor</keyword>